<dbReference type="Proteomes" id="UP000239563">
    <property type="component" value="Chromosome XXIII"/>
</dbReference>
<dbReference type="PANTHER" id="PTHR43477:SF1">
    <property type="entry name" value="DIHYDROANTICAPSIN 7-DEHYDROGENASE"/>
    <property type="match status" value="1"/>
</dbReference>
<dbReference type="PANTHER" id="PTHR43477">
    <property type="entry name" value="DIHYDROANTICAPSIN 7-DEHYDROGENASE"/>
    <property type="match status" value="1"/>
</dbReference>
<comment type="similarity">
    <text evidence="1">Belongs to the short-chain dehydrogenases/reductases (SDR) family.</text>
</comment>
<keyword evidence="3" id="KW-0560">Oxidoreductase</keyword>
<keyword evidence="2" id="KW-0521">NADP</keyword>
<evidence type="ECO:0000313" key="4">
    <source>
        <dbReference type="EMBL" id="SJX66604.1"/>
    </source>
</evidence>
<reference evidence="4 5" key="1">
    <citation type="submission" date="2017-02" db="EMBL/GenBank/DDBJ databases">
        <authorList>
            <person name="Peterson S.W."/>
        </authorList>
    </citation>
    <scope>NUCLEOTIDE SEQUENCE [LARGE SCALE GENOMIC DNA]</scope>
    <source>
        <strain evidence="4 5">SRS1_H2-8</strain>
    </source>
</reference>
<evidence type="ECO:0000313" key="5">
    <source>
        <dbReference type="Proteomes" id="UP000239563"/>
    </source>
</evidence>
<dbReference type="GO" id="GO:0016491">
    <property type="term" value="F:oxidoreductase activity"/>
    <property type="evidence" value="ECO:0007669"/>
    <property type="project" value="UniProtKB-KW"/>
</dbReference>
<dbReference type="InterPro" id="IPR036291">
    <property type="entry name" value="NAD(P)-bd_dom_sf"/>
</dbReference>
<dbReference type="AlphaFoldDB" id="A0A2N8UP05"/>
<dbReference type="EMBL" id="LT795076">
    <property type="protein sequence ID" value="SJX66604.1"/>
    <property type="molecule type" value="Genomic_DNA"/>
</dbReference>
<name>A0A2N8UP05_9BASI</name>
<dbReference type="InterPro" id="IPR057571">
    <property type="entry name" value="SDR_PhqE-like"/>
</dbReference>
<accession>A0A2N8UP05</accession>
<protein>
    <submittedName>
        <fullName evidence="4">Related to NAD(P)H-dependent oxidoreductase</fullName>
    </submittedName>
</protein>
<dbReference type="SUPFAM" id="SSF51735">
    <property type="entry name" value="NAD(P)-binding Rossmann-fold domains"/>
    <property type="match status" value="1"/>
</dbReference>
<dbReference type="Pfam" id="PF13561">
    <property type="entry name" value="adh_short_C2"/>
    <property type="match status" value="1"/>
</dbReference>
<proteinExistence type="inferred from homology"/>
<evidence type="ECO:0000256" key="2">
    <source>
        <dbReference type="ARBA" id="ARBA00022857"/>
    </source>
</evidence>
<evidence type="ECO:0000256" key="3">
    <source>
        <dbReference type="ARBA" id="ARBA00023002"/>
    </source>
</evidence>
<organism evidence="4 5">
    <name type="scientific">Sporisorium reilianum f. sp. reilianum</name>
    <dbReference type="NCBI Taxonomy" id="72559"/>
    <lineage>
        <taxon>Eukaryota</taxon>
        <taxon>Fungi</taxon>
        <taxon>Dikarya</taxon>
        <taxon>Basidiomycota</taxon>
        <taxon>Ustilaginomycotina</taxon>
        <taxon>Ustilaginomycetes</taxon>
        <taxon>Ustilaginales</taxon>
        <taxon>Ustilaginaceae</taxon>
        <taxon>Sporisorium</taxon>
    </lineage>
</organism>
<dbReference type="Pfam" id="PF23441">
    <property type="entry name" value="SDR"/>
    <property type="match status" value="1"/>
</dbReference>
<sequence length="161" mass="16485">MATSKTAAVLRGAKVVIIGGSSGMGFAAASALIEEGATVVIGSSSAERVSSAVARLSDPAVQYNADAARVSGHTRNLALDLSARNIRVNGVSPGPVETELWSAIPEEQRKGFLDQMGSKLLTGKVGAAEDVANVYVYLLKDRNATGQVVVTDGGSTVADRP</sequence>
<dbReference type="InterPro" id="IPR002347">
    <property type="entry name" value="SDR_fam"/>
</dbReference>
<evidence type="ECO:0000256" key="1">
    <source>
        <dbReference type="ARBA" id="ARBA00006484"/>
    </source>
</evidence>
<dbReference type="InterPro" id="IPR051122">
    <property type="entry name" value="SDR_DHRS6-like"/>
</dbReference>
<dbReference type="Gene3D" id="3.40.50.720">
    <property type="entry name" value="NAD(P)-binding Rossmann-like Domain"/>
    <property type="match status" value="2"/>
</dbReference>
<gene>
    <name evidence="4" type="ORF">SRS1_16826</name>
</gene>